<feature type="non-terminal residue" evidence="4">
    <location>
        <position position="381"/>
    </location>
</feature>
<dbReference type="Pfam" id="PF13650">
    <property type="entry name" value="Asp_protease_2"/>
    <property type="match status" value="1"/>
</dbReference>
<dbReference type="Gene3D" id="2.40.70.10">
    <property type="entry name" value="Acid Proteases"/>
    <property type="match status" value="1"/>
</dbReference>
<feature type="compositionally biased region" description="Basic and acidic residues" evidence="2">
    <location>
        <begin position="236"/>
        <end position="255"/>
    </location>
</feature>
<dbReference type="EMBL" id="RCHS01000894">
    <property type="protein sequence ID" value="RMX56182.1"/>
    <property type="molecule type" value="Genomic_DNA"/>
</dbReference>
<reference evidence="4 5" key="1">
    <citation type="journal article" date="2018" name="Sci. Rep.">
        <title>Comparative analysis of the Pocillopora damicornis genome highlights role of immune system in coral evolution.</title>
        <authorList>
            <person name="Cunning R."/>
            <person name="Bay R.A."/>
            <person name="Gillette P."/>
            <person name="Baker A.C."/>
            <person name="Traylor-Knowles N."/>
        </authorList>
    </citation>
    <scope>NUCLEOTIDE SEQUENCE [LARGE SCALE GENOMIC DNA]</scope>
    <source>
        <strain evidence="4">RSMAS</strain>
        <tissue evidence="4">Whole animal</tissue>
    </source>
</reference>
<dbReference type="InterPro" id="IPR000571">
    <property type="entry name" value="Znf_CCCH"/>
</dbReference>
<gene>
    <name evidence="4" type="ORF">pdam_00025759</name>
</gene>
<dbReference type="AlphaFoldDB" id="A0A3M6URA1"/>
<keyword evidence="1" id="KW-0862">Zinc</keyword>
<accession>A0A3M6URA1</accession>
<feature type="compositionally biased region" description="Basic and acidic residues" evidence="2">
    <location>
        <begin position="147"/>
        <end position="168"/>
    </location>
</feature>
<proteinExistence type="predicted"/>
<keyword evidence="5" id="KW-1185">Reference proteome</keyword>
<name>A0A3M6URA1_POCDA</name>
<feature type="region of interest" description="Disordered" evidence="2">
    <location>
        <begin position="136"/>
        <end position="210"/>
    </location>
</feature>
<feature type="domain" description="C3H1-type" evidence="3">
    <location>
        <begin position="209"/>
        <end position="238"/>
    </location>
</feature>
<feature type="region of interest" description="Disordered" evidence="2">
    <location>
        <begin position="236"/>
        <end position="275"/>
    </location>
</feature>
<evidence type="ECO:0000256" key="1">
    <source>
        <dbReference type="PROSITE-ProRule" id="PRU00723"/>
    </source>
</evidence>
<dbReference type="InterPro" id="IPR021109">
    <property type="entry name" value="Peptidase_aspartic_dom_sf"/>
</dbReference>
<dbReference type="CDD" id="cd00303">
    <property type="entry name" value="retropepsin_like"/>
    <property type="match status" value="1"/>
</dbReference>
<organism evidence="4 5">
    <name type="scientific">Pocillopora damicornis</name>
    <name type="common">Cauliflower coral</name>
    <name type="synonym">Millepora damicornis</name>
    <dbReference type="NCBI Taxonomy" id="46731"/>
    <lineage>
        <taxon>Eukaryota</taxon>
        <taxon>Metazoa</taxon>
        <taxon>Cnidaria</taxon>
        <taxon>Anthozoa</taxon>
        <taxon>Hexacorallia</taxon>
        <taxon>Scleractinia</taxon>
        <taxon>Astrocoeniina</taxon>
        <taxon>Pocilloporidae</taxon>
        <taxon>Pocillopora</taxon>
    </lineage>
</organism>
<evidence type="ECO:0000313" key="4">
    <source>
        <dbReference type="EMBL" id="RMX56182.1"/>
    </source>
</evidence>
<sequence>MQRRARGTTPGMVKGREMLALIVDSFRSADNVDVMYASKHLFDLKFPGDNQLSRFLGQWDEIISGMDADDMLPDKALRNLLWDKIKDSKVMALDLSVYDNMLDKDPDKTYQKLREIMTKWIRKSIETTNKKEREKAFGNIVKATPAAEKKDPKAKPKNTKTDPPKHDAAPVLPQANPKDHNKKDKKQDRGRSATKSPKGDRGRSATPADTSKIGCAFHFHGKNGCSRGDKCKFSHQEKHKSSAKKPESLKGDRSKSPGGRSSSPKPMKDQRYDGPPIRFIMDTGCGHDLISREKVNAMGLTTKEGPKSVSFMTANGVTSTSEMVDINVDELPMRSEAHVLESTPSVFSIGKRCMEQGYSFIWPANQLPYLIDQNANKIPLS</sequence>
<keyword evidence="1" id="KW-0863">Zinc-finger</keyword>
<feature type="compositionally biased region" description="Basic and acidic residues" evidence="2">
    <location>
        <begin position="177"/>
        <end position="203"/>
    </location>
</feature>
<evidence type="ECO:0000259" key="3">
    <source>
        <dbReference type="PROSITE" id="PS50103"/>
    </source>
</evidence>
<dbReference type="PROSITE" id="PS50103">
    <property type="entry name" value="ZF_C3H1"/>
    <property type="match status" value="1"/>
</dbReference>
<feature type="zinc finger region" description="C3H1-type" evidence="1">
    <location>
        <begin position="209"/>
        <end position="238"/>
    </location>
</feature>
<dbReference type="GO" id="GO:0008270">
    <property type="term" value="F:zinc ion binding"/>
    <property type="evidence" value="ECO:0007669"/>
    <property type="project" value="UniProtKB-KW"/>
</dbReference>
<evidence type="ECO:0000313" key="5">
    <source>
        <dbReference type="Proteomes" id="UP000275408"/>
    </source>
</evidence>
<dbReference type="Proteomes" id="UP000275408">
    <property type="component" value="Unassembled WGS sequence"/>
</dbReference>
<feature type="compositionally biased region" description="Low complexity" evidence="2">
    <location>
        <begin position="256"/>
        <end position="265"/>
    </location>
</feature>
<evidence type="ECO:0000256" key="2">
    <source>
        <dbReference type="SAM" id="MobiDB-lite"/>
    </source>
</evidence>
<protein>
    <recommendedName>
        <fullName evidence="3">C3H1-type domain-containing protein</fullName>
    </recommendedName>
</protein>
<keyword evidence="1" id="KW-0479">Metal-binding</keyword>
<comment type="caution">
    <text evidence="4">The sequence shown here is derived from an EMBL/GenBank/DDBJ whole genome shotgun (WGS) entry which is preliminary data.</text>
</comment>